<dbReference type="PROSITE" id="PS51464">
    <property type="entry name" value="SIS"/>
    <property type="match status" value="1"/>
</dbReference>
<name>A0A345Z4K3_9MOLU</name>
<dbReference type="InterPro" id="IPR036388">
    <property type="entry name" value="WH-like_DNA-bd_sf"/>
</dbReference>
<gene>
    <name evidence="6" type="ORF">SALLE_v1c08620</name>
</gene>
<keyword evidence="1" id="KW-0805">Transcription regulation</keyword>
<dbReference type="Proteomes" id="UP000254792">
    <property type="component" value="Chromosome"/>
</dbReference>
<dbReference type="KEGG" id="salx:SALLE_v1c08620"/>
<feature type="domain" description="SIS" evidence="5">
    <location>
        <begin position="107"/>
        <end position="247"/>
    </location>
</feature>
<dbReference type="InterPro" id="IPR000281">
    <property type="entry name" value="HTH_RpiR"/>
</dbReference>
<evidence type="ECO:0000256" key="1">
    <source>
        <dbReference type="ARBA" id="ARBA00023015"/>
    </source>
</evidence>
<dbReference type="Pfam" id="PF01380">
    <property type="entry name" value="SIS"/>
    <property type="match status" value="1"/>
</dbReference>
<dbReference type="Gene3D" id="3.40.50.10490">
    <property type="entry name" value="Glucose-6-phosphate isomerase like protein, domain 1"/>
    <property type="match status" value="1"/>
</dbReference>
<evidence type="ECO:0000313" key="7">
    <source>
        <dbReference type="Proteomes" id="UP000254792"/>
    </source>
</evidence>
<sequence length="258" mass="29943">MKKSAYAFLVQNQDSEVMLKYILGLINNKEAIDINDIAANCYVSKSWITRYFKSHGWDGFREFKFLLQNESKNPIGIQKEENQENQLIIESIEKTIDLNQNENFTKAIEIIKNARRIYIVAVGGNNSVAIELKNRLDRLGFETEFNIDQHGMYVQISNGKKEDVLIAISYTGETREVIKNVNLGIKKQMRLISITRNDESTLSSLSDVILYTENTESPFRTLSVRSRVSMFFLIIKLAMMIYNEDYEKYDEKLILNSY</sequence>
<evidence type="ECO:0000313" key="6">
    <source>
        <dbReference type="EMBL" id="AXK51532.1"/>
    </source>
</evidence>
<evidence type="ECO:0000256" key="3">
    <source>
        <dbReference type="ARBA" id="ARBA00023163"/>
    </source>
</evidence>
<evidence type="ECO:0000256" key="2">
    <source>
        <dbReference type="ARBA" id="ARBA00023125"/>
    </source>
</evidence>
<keyword evidence="3" id="KW-0804">Transcription</keyword>
<dbReference type="Pfam" id="PF01418">
    <property type="entry name" value="HTH_6"/>
    <property type="match status" value="1"/>
</dbReference>
<dbReference type="PANTHER" id="PTHR30514">
    <property type="entry name" value="GLUCOKINASE"/>
    <property type="match status" value="1"/>
</dbReference>
<dbReference type="RefSeq" id="WP_115558427.1">
    <property type="nucleotide sequence ID" value="NZ_CP031376.1"/>
</dbReference>
<dbReference type="EMBL" id="CP031376">
    <property type="protein sequence ID" value="AXK51532.1"/>
    <property type="molecule type" value="Genomic_DNA"/>
</dbReference>
<dbReference type="InterPro" id="IPR035472">
    <property type="entry name" value="RpiR-like_SIS"/>
</dbReference>
<dbReference type="GO" id="GO:0097367">
    <property type="term" value="F:carbohydrate derivative binding"/>
    <property type="evidence" value="ECO:0007669"/>
    <property type="project" value="InterPro"/>
</dbReference>
<dbReference type="OrthoDB" id="388503at2"/>
<dbReference type="PANTHER" id="PTHR30514:SF1">
    <property type="entry name" value="HTH-TYPE TRANSCRIPTIONAL REGULATOR HEXR-RELATED"/>
    <property type="match status" value="1"/>
</dbReference>
<protein>
    <submittedName>
        <fullName evidence="6">MurR/RpiR family transcriptional regulator</fullName>
    </submittedName>
</protein>
<keyword evidence="7" id="KW-1185">Reference proteome</keyword>
<dbReference type="Gene3D" id="1.10.10.10">
    <property type="entry name" value="Winged helix-like DNA-binding domain superfamily/Winged helix DNA-binding domain"/>
    <property type="match status" value="1"/>
</dbReference>
<dbReference type="AlphaFoldDB" id="A0A345Z4K3"/>
<dbReference type="GO" id="GO:0003700">
    <property type="term" value="F:DNA-binding transcription factor activity"/>
    <property type="evidence" value="ECO:0007669"/>
    <property type="project" value="InterPro"/>
</dbReference>
<dbReference type="InterPro" id="IPR046348">
    <property type="entry name" value="SIS_dom_sf"/>
</dbReference>
<dbReference type="InterPro" id="IPR009057">
    <property type="entry name" value="Homeodomain-like_sf"/>
</dbReference>
<proteinExistence type="predicted"/>
<dbReference type="SUPFAM" id="SSF53697">
    <property type="entry name" value="SIS domain"/>
    <property type="match status" value="1"/>
</dbReference>
<reference evidence="6 7" key="1">
    <citation type="submission" date="2018-07" db="EMBL/GenBank/DDBJ databases">
        <title>Complete genome sequence of Spiroplasma alleghenense PLHS-1 (ATCC 51752).</title>
        <authorList>
            <person name="Chou L."/>
            <person name="Lee T.-Y."/>
            <person name="Tsai Y.-M."/>
            <person name="Kuo C.-H."/>
        </authorList>
    </citation>
    <scope>NUCLEOTIDE SEQUENCE [LARGE SCALE GENOMIC DNA]</scope>
    <source>
        <strain evidence="6 7">PLHS-1</strain>
    </source>
</reference>
<organism evidence="6 7">
    <name type="scientific">Spiroplasma alleghenense</name>
    <dbReference type="NCBI Taxonomy" id="216931"/>
    <lineage>
        <taxon>Bacteria</taxon>
        <taxon>Bacillati</taxon>
        <taxon>Mycoplasmatota</taxon>
        <taxon>Mollicutes</taxon>
        <taxon>Entomoplasmatales</taxon>
        <taxon>Spiroplasmataceae</taxon>
        <taxon>Spiroplasma</taxon>
    </lineage>
</organism>
<keyword evidence="2" id="KW-0238">DNA-binding</keyword>
<dbReference type="CDD" id="cd05013">
    <property type="entry name" value="SIS_RpiR"/>
    <property type="match status" value="1"/>
</dbReference>
<feature type="domain" description="HTH rpiR-type" evidence="4">
    <location>
        <begin position="1"/>
        <end position="74"/>
    </location>
</feature>
<dbReference type="InterPro" id="IPR001347">
    <property type="entry name" value="SIS_dom"/>
</dbReference>
<evidence type="ECO:0000259" key="5">
    <source>
        <dbReference type="PROSITE" id="PS51464"/>
    </source>
</evidence>
<dbReference type="PROSITE" id="PS51071">
    <property type="entry name" value="HTH_RPIR"/>
    <property type="match status" value="1"/>
</dbReference>
<dbReference type="GO" id="GO:0003677">
    <property type="term" value="F:DNA binding"/>
    <property type="evidence" value="ECO:0007669"/>
    <property type="project" value="UniProtKB-KW"/>
</dbReference>
<accession>A0A345Z4K3</accession>
<dbReference type="SUPFAM" id="SSF46689">
    <property type="entry name" value="Homeodomain-like"/>
    <property type="match status" value="1"/>
</dbReference>
<dbReference type="InterPro" id="IPR047640">
    <property type="entry name" value="RpiR-like"/>
</dbReference>
<dbReference type="GO" id="GO:1901135">
    <property type="term" value="P:carbohydrate derivative metabolic process"/>
    <property type="evidence" value="ECO:0007669"/>
    <property type="project" value="InterPro"/>
</dbReference>
<evidence type="ECO:0000259" key="4">
    <source>
        <dbReference type="PROSITE" id="PS51071"/>
    </source>
</evidence>